<dbReference type="PANTHER" id="PTHR34847:SF1">
    <property type="entry name" value="NODULATION PROTEIN U"/>
    <property type="match status" value="1"/>
</dbReference>
<dbReference type="Pfam" id="PF02543">
    <property type="entry name" value="Carbam_trans_N"/>
    <property type="match status" value="1"/>
</dbReference>
<feature type="domain" description="Carbamoyltransferase" evidence="2">
    <location>
        <begin position="5"/>
        <end position="349"/>
    </location>
</feature>
<proteinExistence type="inferred from homology"/>
<dbReference type="EMBL" id="VWXX01000025">
    <property type="protein sequence ID" value="KAA6184050.1"/>
    <property type="molecule type" value="Genomic_DNA"/>
</dbReference>
<dbReference type="SUPFAM" id="SSF53067">
    <property type="entry name" value="Actin-like ATPase domain"/>
    <property type="match status" value="1"/>
</dbReference>
<dbReference type="InterPro" id="IPR003696">
    <property type="entry name" value="Carbtransf_dom"/>
</dbReference>
<dbReference type="Pfam" id="PF16861">
    <property type="entry name" value="Carbam_trans_C"/>
    <property type="match status" value="1"/>
</dbReference>
<evidence type="ECO:0000256" key="1">
    <source>
        <dbReference type="ARBA" id="ARBA00006129"/>
    </source>
</evidence>
<dbReference type="GO" id="GO:0016740">
    <property type="term" value="F:transferase activity"/>
    <property type="evidence" value="ECO:0007669"/>
    <property type="project" value="UniProtKB-KW"/>
</dbReference>
<dbReference type="OrthoDB" id="9780777at2"/>
<dbReference type="Proteomes" id="UP000322981">
    <property type="component" value="Unassembled WGS sequence"/>
</dbReference>
<dbReference type="InterPro" id="IPR038152">
    <property type="entry name" value="Carbam_trans_C_sf"/>
</dbReference>
<dbReference type="Gene3D" id="3.90.870.20">
    <property type="entry name" value="Carbamoyltransferase, C-terminal domain"/>
    <property type="match status" value="1"/>
</dbReference>
<gene>
    <name evidence="4" type="ORF">F2Q65_13950</name>
</gene>
<dbReference type="RefSeq" id="WP_150094019.1">
    <property type="nucleotide sequence ID" value="NZ_JBFUOH010000035.1"/>
</dbReference>
<dbReference type="InterPro" id="IPR031730">
    <property type="entry name" value="Carbam_trans_C"/>
</dbReference>
<evidence type="ECO:0000313" key="5">
    <source>
        <dbReference type="Proteomes" id="UP000322981"/>
    </source>
</evidence>
<feature type="domain" description="Carbamoyltransferase C-terminal" evidence="3">
    <location>
        <begin position="406"/>
        <end position="594"/>
    </location>
</feature>
<organism evidence="4 5">
    <name type="scientific">Thiohalocapsa marina</name>
    <dbReference type="NCBI Taxonomy" id="424902"/>
    <lineage>
        <taxon>Bacteria</taxon>
        <taxon>Pseudomonadati</taxon>
        <taxon>Pseudomonadota</taxon>
        <taxon>Gammaproteobacteria</taxon>
        <taxon>Chromatiales</taxon>
        <taxon>Chromatiaceae</taxon>
        <taxon>Thiohalocapsa</taxon>
    </lineage>
</organism>
<comment type="caution">
    <text evidence="4">The sequence shown here is derived from an EMBL/GenBank/DDBJ whole genome shotgun (WGS) entry which is preliminary data.</text>
</comment>
<dbReference type="CDD" id="cd24098">
    <property type="entry name" value="ASKHA_NBD_TobZ_N"/>
    <property type="match status" value="1"/>
</dbReference>
<keyword evidence="4" id="KW-0808">Transferase</keyword>
<evidence type="ECO:0000259" key="2">
    <source>
        <dbReference type="Pfam" id="PF02543"/>
    </source>
</evidence>
<dbReference type="InterPro" id="IPR043129">
    <property type="entry name" value="ATPase_NBD"/>
</dbReference>
<dbReference type="Gene3D" id="3.30.420.40">
    <property type="match status" value="2"/>
</dbReference>
<evidence type="ECO:0000259" key="3">
    <source>
        <dbReference type="Pfam" id="PF16861"/>
    </source>
</evidence>
<reference evidence="4 5" key="1">
    <citation type="submission" date="2019-09" db="EMBL/GenBank/DDBJ databases">
        <title>Whole-genome sequence of the purple sulfur bacterium Thiohalocapsa marina DSM 19078.</title>
        <authorList>
            <person name="Kyndt J.A."/>
            <person name="Meyer T.E."/>
        </authorList>
    </citation>
    <scope>NUCLEOTIDE SEQUENCE [LARGE SCALE GENOMIC DNA]</scope>
    <source>
        <strain evidence="4 5">DSM 19078</strain>
    </source>
</reference>
<name>A0A5M8FJ92_9GAMM</name>
<dbReference type="InterPro" id="IPR051338">
    <property type="entry name" value="NodU/CmcH_Carbamoyltrnsfr"/>
</dbReference>
<accession>A0A5M8FJ92</accession>
<sequence length="614" mass="68709">MAVNILGISAYYHDSAACLVRDGEIVAAAQQERFSRKKHDAGFPADAIACCLEQGGLRLADLDHVVFYDKPLIKFERLLETYLAYAPRGLRSFLTAMPIWLKEKLFLKDLLKQELAALGDLRKDALPPLLFTQHHQAHAASAFFPSPFERAAVLCMDGVGEWATTSVWLGEGNRLTPCWEIPFPHSLGLLYSAFTYFTGFKVNSGEYKLMGLAPYGEPRFRDQILDHLLALKDDGTFRMDMRYFNYANGLTMTSKAFDRLFGGPPRQPESPVTQREMDLAASVQAVTEEVVLRLGRTVQRELDVDHLCLAGGVALNCVANGRLWREGPFKDLWIQPAAGDAGGALGAALSVWHEYLQQPRTGSDTDRMRGAYLGPAFSNAAIEAYLQANDIPWQRLDDDQLMDRLAQLLADEQVVGWFQGPMEFGPRALGGRSILGDPRSPRMQSVMNLKIKYRESFRPFAPAVLAEQVSDWFEHTGPSPYMLLVAPVAEARRLPMTDAQQQLFGIDRLKVPRSEVPAVTHVDYSARLQTVHRETNPRFHRLLSAFAARTGCPLLVNTSFNVRGEPIVGSPQDAYRCFMRTEMDALVLENCLLLKADQPPAPADDDWQRTFELD</sequence>
<evidence type="ECO:0000313" key="4">
    <source>
        <dbReference type="EMBL" id="KAA6184050.1"/>
    </source>
</evidence>
<dbReference type="PANTHER" id="PTHR34847">
    <property type="entry name" value="NODULATION PROTEIN U"/>
    <property type="match status" value="1"/>
</dbReference>
<keyword evidence="5" id="KW-1185">Reference proteome</keyword>
<dbReference type="AlphaFoldDB" id="A0A5M8FJ92"/>
<protein>
    <submittedName>
        <fullName evidence="4">Carbamoyltransferase</fullName>
    </submittedName>
</protein>
<comment type="similarity">
    <text evidence="1">Belongs to the NodU/CmcH family.</text>
</comment>